<dbReference type="Gene3D" id="1.10.3730.10">
    <property type="entry name" value="ProC C-terminal domain-like"/>
    <property type="match status" value="1"/>
</dbReference>
<accession>A0A2N7WHE3</accession>
<dbReference type="Pfam" id="PF14748">
    <property type="entry name" value="P5CR_dimer"/>
    <property type="match status" value="1"/>
</dbReference>
<feature type="domain" description="Pyrroline-5-carboxylate reductase catalytic N-terminal" evidence="5">
    <location>
        <begin position="4"/>
        <end position="96"/>
    </location>
</feature>
<dbReference type="Proteomes" id="UP000494205">
    <property type="component" value="Unassembled WGS sequence"/>
</dbReference>
<sequence>MTTLGILGVGDLTEKMVRGLIRSGAFAGSAFYLSGRNREKAIALVEEFGCVLRTSNQAVVDEADVVLVGVRPAQLEELAHQLVLRTGQPIISVAAGVTVRQLTGLFGERDVSRAILSYASEINQSTVAVFPAQSMAGQLLSTLGTLVSLDTERDFELATIGACMNGWVYFLIDEMQQWLGKKGLPSETARRLVLSSVADSAAYSHYRIETPVGELGASIATPGTYTANGLEVLRERGGPDAWLGACETVFKQLAVRETE</sequence>
<dbReference type="AlphaFoldDB" id="A0A2N7WHE3"/>
<dbReference type="RefSeq" id="WP_102634252.1">
    <property type="nucleotide sequence ID" value="NZ_CADIJZ010000004.1"/>
</dbReference>
<gene>
    <name evidence="7" type="primary">proC_2</name>
    <name evidence="8" type="ORF">C0Z16_22310</name>
    <name evidence="7" type="ORF">LMG27174_01385</name>
</gene>
<dbReference type="InterPro" id="IPR008927">
    <property type="entry name" value="6-PGluconate_DH-like_C_sf"/>
</dbReference>
<feature type="binding site" evidence="4">
    <location>
        <position position="56"/>
    </location>
    <ligand>
        <name>NADPH</name>
        <dbReference type="ChEBI" id="CHEBI:57783"/>
    </ligand>
</feature>
<keyword evidence="9" id="KW-1185">Reference proteome</keyword>
<dbReference type="SUPFAM" id="SSF48179">
    <property type="entry name" value="6-phosphogluconate dehydrogenase C-terminal domain-like"/>
    <property type="match status" value="1"/>
</dbReference>
<dbReference type="PIRSF" id="PIRSF000193">
    <property type="entry name" value="Pyrrol-5-carb_rd"/>
    <property type="match status" value="1"/>
</dbReference>
<dbReference type="PANTHER" id="PTHR11645">
    <property type="entry name" value="PYRROLINE-5-CARBOXYLATE REDUCTASE"/>
    <property type="match status" value="1"/>
</dbReference>
<dbReference type="EC" id="1.5.1.2" evidence="7"/>
<dbReference type="InterPro" id="IPR029036">
    <property type="entry name" value="P5CR_dimer"/>
</dbReference>
<organism evidence="7 10">
    <name type="scientific">Paraburkholderia rhynchosiae</name>
    <dbReference type="NCBI Taxonomy" id="487049"/>
    <lineage>
        <taxon>Bacteria</taxon>
        <taxon>Pseudomonadati</taxon>
        <taxon>Pseudomonadota</taxon>
        <taxon>Betaproteobacteria</taxon>
        <taxon>Burkholderiales</taxon>
        <taxon>Burkholderiaceae</taxon>
        <taxon>Paraburkholderia</taxon>
    </lineage>
</organism>
<keyword evidence="3 7" id="KW-0560">Oxidoreductase</keyword>
<dbReference type="EMBL" id="CADIJZ010000004">
    <property type="protein sequence ID" value="CAB3655553.1"/>
    <property type="molecule type" value="Genomic_DNA"/>
</dbReference>
<dbReference type="GO" id="GO:0004735">
    <property type="term" value="F:pyrroline-5-carboxylate reductase activity"/>
    <property type="evidence" value="ECO:0007669"/>
    <property type="project" value="UniProtKB-EC"/>
</dbReference>
<dbReference type="InterPro" id="IPR000304">
    <property type="entry name" value="Pyrroline-COOH_reductase"/>
</dbReference>
<evidence type="ECO:0000313" key="7">
    <source>
        <dbReference type="EMBL" id="CAB3655553.1"/>
    </source>
</evidence>
<dbReference type="Gene3D" id="3.40.50.720">
    <property type="entry name" value="NAD(P)-binding Rossmann-like Domain"/>
    <property type="match status" value="1"/>
</dbReference>
<feature type="domain" description="Pyrroline-5-carboxylate reductase dimerisation" evidence="6">
    <location>
        <begin position="160"/>
        <end position="249"/>
    </location>
</feature>
<reference evidence="7 10" key="2">
    <citation type="submission" date="2020-04" db="EMBL/GenBank/DDBJ databases">
        <authorList>
            <person name="De Canck E."/>
        </authorList>
    </citation>
    <scope>NUCLEOTIDE SEQUENCE [LARGE SCALE GENOMIC DNA]</scope>
    <source>
        <strain evidence="7 10">LMG 27174</strain>
    </source>
</reference>
<dbReference type="EMBL" id="PNXY01000016">
    <property type="protein sequence ID" value="PMS28837.1"/>
    <property type="molecule type" value="Genomic_DNA"/>
</dbReference>
<dbReference type="GO" id="GO:0055129">
    <property type="term" value="P:L-proline biosynthetic process"/>
    <property type="evidence" value="ECO:0007669"/>
    <property type="project" value="TreeGrafter"/>
</dbReference>
<feature type="binding site" evidence="4">
    <location>
        <begin position="7"/>
        <end position="12"/>
    </location>
    <ligand>
        <name>NADP(+)</name>
        <dbReference type="ChEBI" id="CHEBI:58349"/>
    </ligand>
</feature>
<comment type="similarity">
    <text evidence="1">Belongs to the pyrroline-5-carboxylate reductase family.</text>
</comment>
<evidence type="ECO:0000256" key="1">
    <source>
        <dbReference type="ARBA" id="ARBA00005525"/>
    </source>
</evidence>
<dbReference type="InterPro" id="IPR028939">
    <property type="entry name" value="P5C_Rdtase_cat_N"/>
</dbReference>
<dbReference type="PANTHER" id="PTHR11645:SF0">
    <property type="entry name" value="PYRROLINE-5-CARBOXYLATE REDUCTASE 3"/>
    <property type="match status" value="1"/>
</dbReference>
<dbReference type="Proteomes" id="UP000235659">
    <property type="component" value="Unassembled WGS sequence"/>
</dbReference>
<name>A0A2N7WHE3_9BURK</name>
<keyword evidence="2 4" id="KW-0521">NADP</keyword>
<evidence type="ECO:0000313" key="10">
    <source>
        <dbReference type="Proteomes" id="UP000494205"/>
    </source>
</evidence>
<dbReference type="Pfam" id="PF03807">
    <property type="entry name" value="F420_oxidored"/>
    <property type="match status" value="1"/>
</dbReference>
<evidence type="ECO:0000259" key="6">
    <source>
        <dbReference type="Pfam" id="PF14748"/>
    </source>
</evidence>
<evidence type="ECO:0000259" key="5">
    <source>
        <dbReference type="Pfam" id="PF03807"/>
    </source>
</evidence>
<proteinExistence type="inferred from homology"/>
<protein>
    <submittedName>
        <fullName evidence="7">Pyrroline-5-carboxylate reductase</fullName>
        <ecNumber evidence="7">1.5.1.2</ecNumber>
    </submittedName>
</protein>
<dbReference type="SUPFAM" id="SSF51735">
    <property type="entry name" value="NAD(P)-binding Rossmann-fold domains"/>
    <property type="match status" value="1"/>
</dbReference>
<evidence type="ECO:0000313" key="9">
    <source>
        <dbReference type="Proteomes" id="UP000235659"/>
    </source>
</evidence>
<dbReference type="OrthoDB" id="8418678at2"/>
<reference evidence="8 9" key="1">
    <citation type="submission" date="2018-01" db="EMBL/GenBank/DDBJ databases">
        <title>Whole genome analyses suggest that Burkholderia sensu lato contains two further novel genera in the rhizoxinica-symbiotica group Mycetohabitans gen. nov., and Trinickia gen. nov.: implications for the evolution of diazotrophy and nodulation in the Burkholderiaceae.</title>
        <authorList>
            <person name="Estrada-de los Santos P."/>
            <person name="Palmer M."/>
            <person name="Chavez-Ramirez B."/>
            <person name="Beukes C."/>
            <person name="Steenkamp E.T."/>
            <person name="Hirsch A.M."/>
            <person name="Manyaka P."/>
            <person name="Maluk M."/>
            <person name="Lafos M."/>
            <person name="Crook M."/>
            <person name="Gross E."/>
            <person name="Simon M.F."/>
            <person name="Bueno dos Reis Junior F."/>
            <person name="Poole P.S."/>
            <person name="Venter S.N."/>
            <person name="James E.K."/>
        </authorList>
    </citation>
    <scope>NUCLEOTIDE SEQUENCE [LARGE SCALE GENOMIC DNA]</scope>
    <source>
        <strain evidence="8 9">WSM 3937</strain>
    </source>
</reference>
<evidence type="ECO:0000256" key="4">
    <source>
        <dbReference type="PIRSR" id="PIRSR000193-1"/>
    </source>
</evidence>
<evidence type="ECO:0000313" key="8">
    <source>
        <dbReference type="EMBL" id="PMS28837.1"/>
    </source>
</evidence>
<dbReference type="InterPro" id="IPR036291">
    <property type="entry name" value="NAD(P)-bd_dom_sf"/>
</dbReference>
<evidence type="ECO:0000256" key="3">
    <source>
        <dbReference type="ARBA" id="ARBA00023002"/>
    </source>
</evidence>
<evidence type="ECO:0000256" key="2">
    <source>
        <dbReference type="ARBA" id="ARBA00022857"/>
    </source>
</evidence>